<accession>A0A365NZK4</accession>
<evidence type="ECO:0000313" key="6">
    <source>
        <dbReference type="EMBL" id="RBA27513.1"/>
    </source>
</evidence>
<evidence type="ECO:0000256" key="5">
    <source>
        <dbReference type="SAM" id="Phobius"/>
    </source>
</evidence>
<dbReference type="AlphaFoldDB" id="A0A365NZK4"/>
<comment type="caution">
    <text evidence="6">The sequence shown here is derived from an EMBL/GenBank/DDBJ whole genome shotgun (WGS) entry which is preliminary data.</text>
</comment>
<evidence type="ECO:0000256" key="1">
    <source>
        <dbReference type="ARBA" id="ARBA00004141"/>
    </source>
</evidence>
<dbReference type="EMBL" id="QLST01000017">
    <property type="protein sequence ID" value="RBA27513.1"/>
    <property type="molecule type" value="Genomic_DNA"/>
</dbReference>
<feature type="transmembrane region" description="Helical" evidence="5">
    <location>
        <begin position="98"/>
        <end position="115"/>
    </location>
</feature>
<keyword evidence="7" id="KW-1185">Reference proteome</keyword>
<evidence type="ECO:0000313" key="7">
    <source>
        <dbReference type="Proteomes" id="UP000253319"/>
    </source>
</evidence>
<evidence type="ECO:0000256" key="2">
    <source>
        <dbReference type="ARBA" id="ARBA00022692"/>
    </source>
</evidence>
<evidence type="ECO:0000256" key="3">
    <source>
        <dbReference type="ARBA" id="ARBA00022989"/>
    </source>
</evidence>
<protein>
    <submittedName>
        <fullName evidence="6">DoxX family protein</fullName>
    </submittedName>
</protein>
<feature type="transmembrane region" description="Helical" evidence="5">
    <location>
        <begin position="7"/>
        <end position="26"/>
    </location>
</feature>
<feature type="transmembrane region" description="Helical" evidence="5">
    <location>
        <begin position="46"/>
        <end position="66"/>
    </location>
</feature>
<keyword evidence="3 5" id="KW-1133">Transmembrane helix</keyword>
<name>A0A365NZK4_9FLAO</name>
<comment type="subcellular location">
    <subcellularLocation>
        <location evidence="1">Membrane</location>
        <topology evidence="1">Multi-pass membrane protein</topology>
    </subcellularLocation>
</comment>
<proteinExistence type="predicted"/>
<evidence type="ECO:0000256" key="4">
    <source>
        <dbReference type="ARBA" id="ARBA00023136"/>
    </source>
</evidence>
<dbReference type="GO" id="GO:0016020">
    <property type="term" value="C:membrane"/>
    <property type="evidence" value="ECO:0007669"/>
    <property type="project" value="UniProtKB-SubCell"/>
</dbReference>
<gene>
    <name evidence="6" type="ORF">DPN68_11560</name>
</gene>
<feature type="transmembrane region" description="Helical" evidence="5">
    <location>
        <begin position="73"/>
        <end position="92"/>
    </location>
</feature>
<keyword evidence="4 5" id="KW-0472">Membrane</keyword>
<dbReference type="Pfam" id="PF07681">
    <property type="entry name" value="DoxX"/>
    <property type="match status" value="1"/>
</dbReference>
<dbReference type="RefSeq" id="WP_113989806.1">
    <property type="nucleotide sequence ID" value="NZ_QLST01000017.1"/>
</dbReference>
<dbReference type="Proteomes" id="UP000253319">
    <property type="component" value="Unassembled WGS sequence"/>
</dbReference>
<sequence length="124" mass="13615">MKITTIIVRVLLGALMLFASISYFFNLGEQPEPTGDMATVMGGFMATKYLFPLIKTVELLAGLMLVSGKFVKLGAIILLPVSVNIFLIHAFIAPADLPIAAFVLFANLFLIYANWDSYKEIVKP</sequence>
<reference evidence="6 7" key="1">
    <citation type="submission" date="2018-06" db="EMBL/GenBank/DDBJ databases">
        <title>Flavobacterium tibetense sp. nov., isolated from a wetland YonghuCo on Tibetan Plateau.</title>
        <authorList>
            <person name="Xing P."/>
            <person name="Phurbu D."/>
            <person name="Lu H."/>
        </authorList>
    </citation>
    <scope>NUCLEOTIDE SEQUENCE [LARGE SCALE GENOMIC DNA]</scope>
    <source>
        <strain evidence="6 7">YH5</strain>
    </source>
</reference>
<dbReference type="InterPro" id="IPR032808">
    <property type="entry name" value="DoxX"/>
</dbReference>
<dbReference type="OrthoDB" id="8161897at2"/>
<organism evidence="6 7">
    <name type="scientific">Flavobacterium tibetense</name>
    <dbReference type="NCBI Taxonomy" id="2233533"/>
    <lineage>
        <taxon>Bacteria</taxon>
        <taxon>Pseudomonadati</taxon>
        <taxon>Bacteroidota</taxon>
        <taxon>Flavobacteriia</taxon>
        <taxon>Flavobacteriales</taxon>
        <taxon>Flavobacteriaceae</taxon>
        <taxon>Flavobacterium</taxon>
    </lineage>
</organism>
<keyword evidence="2 5" id="KW-0812">Transmembrane</keyword>